<dbReference type="AlphaFoldDB" id="A0A0W0UB76"/>
<organism evidence="2 4">
    <name type="scientific">Legionella feeleii</name>
    <dbReference type="NCBI Taxonomy" id="453"/>
    <lineage>
        <taxon>Bacteria</taxon>
        <taxon>Pseudomonadati</taxon>
        <taxon>Pseudomonadota</taxon>
        <taxon>Gammaproteobacteria</taxon>
        <taxon>Legionellales</taxon>
        <taxon>Legionellaceae</taxon>
        <taxon>Legionella</taxon>
    </lineage>
</organism>
<proteinExistence type="predicted"/>
<evidence type="ECO:0000313" key="3">
    <source>
        <dbReference type="EMBL" id="SPX61060.1"/>
    </source>
</evidence>
<feature type="transmembrane region" description="Helical" evidence="1">
    <location>
        <begin position="110"/>
        <end position="128"/>
    </location>
</feature>
<protein>
    <submittedName>
        <fullName evidence="3">Protein of uncharacterized function (DUF2878)</fullName>
    </submittedName>
</protein>
<evidence type="ECO:0000256" key="1">
    <source>
        <dbReference type="SAM" id="Phobius"/>
    </source>
</evidence>
<keyword evidence="1" id="KW-1133">Transmembrane helix</keyword>
<dbReference type="RefSeq" id="WP_058443243.1">
    <property type="nucleotide sequence ID" value="NZ_CAAAHT010000043.1"/>
</dbReference>
<evidence type="ECO:0000313" key="4">
    <source>
        <dbReference type="Proteomes" id="UP000054698"/>
    </source>
</evidence>
<keyword evidence="4" id="KW-1185">Reference proteome</keyword>
<dbReference type="EMBL" id="UASS01000015">
    <property type="protein sequence ID" value="SPX61060.1"/>
    <property type="molecule type" value="Genomic_DNA"/>
</dbReference>
<reference evidence="3 5" key="2">
    <citation type="submission" date="2018-06" db="EMBL/GenBank/DDBJ databases">
        <authorList>
            <consortium name="Pathogen Informatics"/>
            <person name="Doyle S."/>
        </authorList>
    </citation>
    <scope>NUCLEOTIDE SEQUENCE [LARGE SCALE GENOMIC DNA]</scope>
    <source>
        <strain evidence="3 5">NCTC12022</strain>
    </source>
</reference>
<accession>A0A0W0UB76</accession>
<keyword evidence="1" id="KW-0812">Transmembrane</keyword>
<reference evidence="2 4" key="1">
    <citation type="submission" date="2015-11" db="EMBL/GenBank/DDBJ databases">
        <title>Genomic analysis of 38 Legionella species identifies large and diverse effector repertoires.</title>
        <authorList>
            <person name="Burstein D."/>
            <person name="Amaro F."/>
            <person name="Zusman T."/>
            <person name="Lifshitz Z."/>
            <person name="Cohen O."/>
            <person name="Gilbert J.A."/>
            <person name="Pupko T."/>
            <person name="Shuman H.A."/>
            <person name="Segal G."/>
        </authorList>
    </citation>
    <scope>NUCLEOTIDE SEQUENCE [LARGE SCALE GENOMIC DNA]</scope>
    <source>
        <strain evidence="2 4">WO-44C</strain>
    </source>
</reference>
<evidence type="ECO:0000313" key="5">
    <source>
        <dbReference type="Proteomes" id="UP000251942"/>
    </source>
</evidence>
<sequence>MIRQLGQFVFFQIQWWCCLLSASSPHYRYLFLLALVLAVYDVWRHFKIPRLWLLLVLIASLGLINDTLLMHLNILYFFDDSLLIIPPWLWVLWVCFGGWFLKADWINKNYLLMSLLGAIGGPLSYFAGFKLGAISFPQPLFVTMIILLIDWILLVLTITKLNGLWRK</sequence>
<gene>
    <name evidence="2" type="ORF">Lfee_0018</name>
    <name evidence="3" type="ORF">NCTC12022_01798</name>
</gene>
<dbReference type="Proteomes" id="UP000251942">
    <property type="component" value="Unassembled WGS sequence"/>
</dbReference>
<dbReference type="PATRIC" id="fig|453.4.peg.22"/>
<name>A0A0W0UB76_9GAMM</name>
<feature type="transmembrane region" description="Helical" evidence="1">
    <location>
        <begin position="84"/>
        <end position="101"/>
    </location>
</feature>
<dbReference type="STRING" id="453.Lfee_0018"/>
<dbReference type="EMBL" id="LNYB01000002">
    <property type="protein sequence ID" value="KTD05182.1"/>
    <property type="molecule type" value="Genomic_DNA"/>
</dbReference>
<dbReference type="InterPro" id="IPR021306">
    <property type="entry name" value="DUF2878"/>
</dbReference>
<keyword evidence="1" id="KW-0472">Membrane</keyword>
<dbReference type="OrthoDB" id="21939at2"/>
<evidence type="ECO:0000313" key="2">
    <source>
        <dbReference type="EMBL" id="KTD05182.1"/>
    </source>
</evidence>
<dbReference type="Proteomes" id="UP000054698">
    <property type="component" value="Unassembled WGS sequence"/>
</dbReference>
<dbReference type="Pfam" id="PF11086">
    <property type="entry name" value="DUF2878"/>
    <property type="match status" value="1"/>
</dbReference>
<feature type="transmembrane region" description="Helical" evidence="1">
    <location>
        <begin position="140"/>
        <end position="159"/>
    </location>
</feature>
<feature type="transmembrane region" description="Helical" evidence="1">
    <location>
        <begin position="52"/>
        <end position="78"/>
    </location>
</feature>
<feature type="transmembrane region" description="Helical" evidence="1">
    <location>
        <begin position="26"/>
        <end position="43"/>
    </location>
</feature>